<organism evidence="8 11">
    <name type="scientific">Natronoglomus mannanivorans</name>
    <dbReference type="NCBI Taxonomy" id="2979990"/>
    <lineage>
        <taxon>Archaea</taxon>
        <taxon>Methanobacteriati</taxon>
        <taxon>Methanobacteriota</taxon>
        <taxon>Stenosarchaea group</taxon>
        <taxon>Halobacteria</taxon>
        <taxon>Halobacteriales</taxon>
        <taxon>Natrialbaceae</taxon>
        <taxon>Natronoglomus</taxon>
    </lineage>
</organism>
<dbReference type="GO" id="GO:0022857">
    <property type="term" value="F:transmembrane transporter activity"/>
    <property type="evidence" value="ECO:0007669"/>
    <property type="project" value="InterPro"/>
</dbReference>
<evidence type="ECO:0000256" key="5">
    <source>
        <dbReference type="ARBA" id="ARBA00023136"/>
    </source>
</evidence>
<evidence type="ECO:0000313" key="8">
    <source>
        <dbReference type="EMBL" id="MCU4743044.1"/>
    </source>
</evidence>
<keyword evidence="5 7" id="KW-0472">Membrane</keyword>
<dbReference type="PANTHER" id="PTHR47089">
    <property type="entry name" value="ABC TRANSPORTER, PERMEASE PROTEIN"/>
    <property type="match status" value="1"/>
</dbReference>
<feature type="transmembrane region" description="Helical" evidence="7">
    <location>
        <begin position="345"/>
        <end position="365"/>
    </location>
</feature>
<evidence type="ECO:0000313" key="9">
    <source>
        <dbReference type="EMBL" id="MCU4973837.1"/>
    </source>
</evidence>
<feature type="transmembrane region" description="Helical" evidence="7">
    <location>
        <begin position="258"/>
        <end position="277"/>
    </location>
</feature>
<dbReference type="AlphaFoldDB" id="A0AAP3E3I9"/>
<evidence type="ECO:0000256" key="7">
    <source>
        <dbReference type="SAM" id="Phobius"/>
    </source>
</evidence>
<feature type="transmembrane region" description="Helical" evidence="7">
    <location>
        <begin position="377"/>
        <end position="399"/>
    </location>
</feature>
<feature type="transmembrane region" description="Helical" evidence="7">
    <location>
        <begin position="150"/>
        <end position="167"/>
    </location>
</feature>
<dbReference type="CDD" id="cd06580">
    <property type="entry name" value="TM_PBP1_transp_TpRbsC_like"/>
    <property type="match status" value="1"/>
</dbReference>
<feature type="transmembrane region" description="Helical" evidence="7">
    <location>
        <begin position="313"/>
        <end position="333"/>
    </location>
</feature>
<sequence length="427" mass="44206">MSSGEGGNGDDGETESGGSGGSSDADRGRGGDWRDRGRQTLDWLVNASAAQRMAISLAALVFAVIVGGILVFVSGFVATCRQPVLYIPLLGESCYNPAQVYWTMLEGAFGSTANLARTLQETTLLLFTGLSVAVAFRAGLFNVGTQGQMVLGALATGLALVPLGSVLPDSIIGMLVAIPLGLVVGAIVGGFWGFIPGAMKAYADANEVITTIMLNFVATGLAFYLVSEHLGDPGTGSVQTVPVPSVARLPPTIDGSRFSVIALVGALLVAVAIYLLYDRTVLGYELRTSGLQESAAEYSGVDAKRNVVTSMSLSGALGGIAGAVYVMMVHYRWQTGMPALGFDGIAVSVLAGNNPIGVVPAALLFGGLKSGSFAVDFALGVPGELVVVLRGLIILFVAMPEFFRMLGKYYDFGSDPEPVATDGGERR</sequence>
<feature type="transmembrane region" description="Helical" evidence="7">
    <location>
        <begin position="207"/>
        <end position="226"/>
    </location>
</feature>
<dbReference type="PANTHER" id="PTHR47089:SF1">
    <property type="entry name" value="GUANOSINE ABC TRANSPORTER PERMEASE PROTEIN NUPP"/>
    <property type="match status" value="1"/>
</dbReference>
<dbReference type="Proteomes" id="UP001321018">
    <property type="component" value="Unassembled WGS sequence"/>
</dbReference>
<evidence type="ECO:0000313" key="10">
    <source>
        <dbReference type="Proteomes" id="UP001320972"/>
    </source>
</evidence>
<reference evidence="8 10" key="1">
    <citation type="submission" date="2022-09" db="EMBL/GenBank/DDBJ databases">
        <title>Enrichment on poylsaccharides allowed isolation of novel metabolic and taxonomic groups of Haloarchaea.</title>
        <authorList>
            <person name="Sorokin D.Y."/>
            <person name="Elcheninov A.G."/>
            <person name="Khizhniak T.V."/>
            <person name="Kolganova T.V."/>
            <person name="Kublanov I.V."/>
        </authorList>
    </citation>
    <scope>NUCLEOTIDE SEQUENCE</scope>
    <source>
        <strain evidence="9 10">AArc-m2/3/4</strain>
        <strain evidence="8">AArc-xg1-1</strain>
    </source>
</reference>
<keyword evidence="2" id="KW-1003">Cell membrane</keyword>
<dbReference type="EMBL" id="JAOPKB010000008">
    <property type="protein sequence ID" value="MCU4973837.1"/>
    <property type="molecule type" value="Genomic_DNA"/>
</dbReference>
<dbReference type="Pfam" id="PF02653">
    <property type="entry name" value="BPD_transp_2"/>
    <property type="match status" value="1"/>
</dbReference>
<keyword evidence="10" id="KW-1185">Reference proteome</keyword>
<evidence type="ECO:0000256" key="6">
    <source>
        <dbReference type="SAM" id="MobiDB-lite"/>
    </source>
</evidence>
<evidence type="ECO:0000313" key="11">
    <source>
        <dbReference type="Proteomes" id="UP001321018"/>
    </source>
</evidence>
<accession>A0AAP3E3I9</accession>
<keyword evidence="3 7" id="KW-0812">Transmembrane</keyword>
<feature type="transmembrane region" description="Helical" evidence="7">
    <location>
        <begin position="57"/>
        <end position="78"/>
    </location>
</feature>
<dbReference type="InterPro" id="IPR001851">
    <property type="entry name" value="ABC_transp_permease"/>
</dbReference>
<dbReference type="EMBL" id="JAOPKA010000012">
    <property type="protein sequence ID" value="MCU4743044.1"/>
    <property type="molecule type" value="Genomic_DNA"/>
</dbReference>
<feature type="region of interest" description="Disordered" evidence="6">
    <location>
        <begin position="1"/>
        <end position="32"/>
    </location>
</feature>
<evidence type="ECO:0000256" key="3">
    <source>
        <dbReference type="ARBA" id="ARBA00022692"/>
    </source>
</evidence>
<gene>
    <name evidence="9" type="ORF">OB955_13950</name>
    <name evidence="8" type="ORF">OB960_16785</name>
</gene>
<feature type="transmembrane region" description="Helical" evidence="7">
    <location>
        <begin position="173"/>
        <end position="195"/>
    </location>
</feature>
<comment type="caution">
    <text evidence="8">The sequence shown here is derived from an EMBL/GenBank/DDBJ whole genome shotgun (WGS) entry which is preliminary data.</text>
</comment>
<evidence type="ECO:0000256" key="2">
    <source>
        <dbReference type="ARBA" id="ARBA00022475"/>
    </source>
</evidence>
<comment type="subcellular location">
    <subcellularLocation>
        <location evidence="1">Cell membrane</location>
        <topology evidence="1">Multi-pass membrane protein</topology>
    </subcellularLocation>
</comment>
<protein>
    <submittedName>
        <fullName evidence="8">ABC transporter permease</fullName>
    </submittedName>
</protein>
<name>A0AAP3E3I9_9EURY</name>
<evidence type="ECO:0000256" key="1">
    <source>
        <dbReference type="ARBA" id="ARBA00004651"/>
    </source>
</evidence>
<dbReference type="GO" id="GO:0005886">
    <property type="term" value="C:plasma membrane"/>
    <property type="evidence" value="ECO:0007669"/>
    <property type="project" value="UniProtKB-SubCell"/>
</dbReference>
<evidence type="ECO:0000256" key="4">
    <source>
        <dbReference type="ARBA" id="ARBA00022989"/>
    </source>
</evidence>
<keyword evidence="4 7" id="KW-1133">Transmembrane helix</keyword>
<proteinExistence type="predicted"/>
<dbReference type="Proteomes" id="UP001320972">
    <property type="component" value="Unassembled WGS sequence"/>
</dbReference>